<accession>A0ABU8EZC6</accession>
<reference evidence="1 2" key="1">
    <citation type="submission" date="2023-12" db="EMBL/GenBank/DDBJ databases">
        <title>Friends and Foes: Symbiotic and Algicidal bacterial influence on Karenia brevis blooms.</title>
        <authorList>
            <person name="Fei C."/>
            <person name="Mohamed A.R."/>
            <person name="Booker A."/>
            <person name="Arshad M."/>
            <person name="Klass S."/>
            <person name="Ahn S."/>
            <person name="Gilbert P.M."/>
            <person name="Heil C.A."/>
            <person name="Martinez J.M."/>
            <person name="Amin S.A."/>
        </authorList>
    </citation>
    <scope>NUCLEOTIDE SEQUENCE [LARGE SCALE GENOMIC DNA]</scope>
    <source>
        <strain evidence="1 2">CE15</strain>
    </source>
</reference>
<comment type="caution">
    <text evidence="1">The sequence shown here is derived from an EMBL/GenBank/DDBJ whole genome shotgun (WGS) entry which is preliminary data.</text>
</comment>
<dbReference type="Proteomes" id="UP001382455">
    <property type="component" value="Unassembled WGS sequence"/>
</dbReference>
<name>A0ABU8EZC6_9GAMM</name>
<evidence type="ECO:0000313" key="2">
    <source>
        <dbReference type="Proteomes" id="UP001382455"/>
    </source>
</evidence>
<dbReference type="EMBL" id="JBAWKS010000002">
    <property type="protein sequence ID" value="MEI4551367.1"/>
    <property type="molecule type" value="Genomic_DNA"/>
</dbReference>
<organism evidence="1 2">
    <name type="scientific">Pseudoalteromonas spongiae</name>
    <dbReference type="NCBI Taxonomy" id="298657"/>
    <lineage>
        <taxon>Bacteria</taxon>
        <taxon>Pseudomonadati</taxon>
        <taxon>Pseudomonadota</taxon>
        <taxon>Gammaproteobacteria</taxon>
        <taxon>Alteromonadales</taxon>
        <taxon>Pseudoalteromonadaceae</taxon>
        <taxon>Pseudoalteromonas</taxon>
    </lineage>
</organism>
<proteinExistence type="predicted"/>
<gene>
    <name evidence="1" type="ORF">WAE96_16955</name>
</gene>
<protein>
    <submittedName>
        <fullName evidence="1">Uncharacterized protein</fullName>
    </submittedName>
</protein>
<keyword evidence="2" id="KW-1185">Reference proteome</keyword>
<dbReference type="RefSeq" id="WP_336436355.1">
    <property type="nucleotide sequence ID" value="NZ_JBAWKS010000002.1"/>
</dbReference>
<evidence type="ECO:0000313" key="1">
    <source>
        <dbReference type="EMBL" id="MEI4551367.1"/>
    </source>
</evidence>
<sequence>MAIEHGTFSLTLLPNNIIVADAKGPWNIEAVDHYHIDVAAIVNEFAGNPWHHIAILRCETVFIPQVIARLEQHFLWRKQNNVQSDTTILTDSFSKNISKQQITQIFEKLEMTHFFASDLDTALQQIAKLKAVTKK</sequence>